<protein>
    <recommendedName>
        <fullName evidence="10">Odorant receptor</fullName>
    </recommendedName>
</protein>
<comment type="subcellular location">
    <subcellularLocation>
        <location evidence="1 10">Cell membrane</location>
        <topology evidence="1 10">Multi-pass membrane protein</topology>
    </subcellularLocation>
</comment>
<keyword evidence="6 10" id="KW-1133">Transmembrane helix</keyword>
<accession>A0A8I6RSN7</accession>
<dbReference type="OMA" id="CEILAVY"/>
<dbReference type="GO" id="GO:0005886">
    <property type="term" value="C:plasma membrane"/>
    <property type="evidence" value="ECO:0007669"/>
    <property type="project" value="UniProtKB-SubCell"/>
</dbReference>
<evidence type="ECO:0000256" key="6">
    <source>
        <dbReference type="ARBA" id="ARBA00022989"/>
    </source>
</evidence>
<evidence type="ECO:0000256" key="1">
    <source>
        <dbReference type="ARBA" id="ARBA00004651"/>
    </source>
</evidence>
<evidence type="ECO:0000256" key="4">
    <source>
        <dbReference type="ARBA" id="ARBA00022692"/>
    </source>
</evidence>
<evidence type="ECO:0000313" key="11">
    <source>
        <dbReference type="EnsemblMetazoa" id="XP_014250665.1"/>
    </source>
</evidence>
<comment type="caution">
    <text evidence="10">Lacks conserved residue(s) required for the propagation of feature annotation.</text>
</comment>
<proteinExistence type="inferred from homology"/>
<feature type="transmembrane region" description="Helical" evidence="10">
    <location>
        <begin position="180"/>
        <end position="210"/>
    </location>
</feature>
<feature type="transmembrane region" description="Helical" evidence="10">
    <location>
        <begin position="77"/>
        <end position="95"/>
    </location>
</feature>
<reference evidence="11" key="1">
    <citation type="submission" date="2022-01" db="UniProtKB">
        <authorList>
            <consortium name="EnsemblMetazoa"/>
        </authorList>
    </citation>
    <scope>IDENTIFICATION</scope>
</reference>
<evidence type="ECO:0000256" key="5">
    <source>
        <dbReference type="ARBA" id="ARBA00022725"/>
    </source>
</evidence>
<feature type="transmembrane region" description="Helical" evidence="10">
    <location>
        <begin position="36"/>
        <end position="57"/>
    </location>
</feature>
<dbReference type="GO" id="GO:0005549">
    <property type="term" value="F:odorant binding"/>
    <property type="evidence" value="ECO:0007669"/>
    <property type="project" value="InterPro"/>
</dbReference>
<keyword evidence="7 10" id="KW-0472">Membrane</keyword>
<dbReference type="InterPro" id="IPR004117">
    <property type="entry name" value="7tm6_olfct_rcpt"/>
</dbReference>
<dbReference type="GO" id="GO:0004984">
    <property type="term" value="F:olfactory receptor activity"/>
    <property type="evidence" value="ECO:0007669"/>
    <property type="project" value="InterPro"/>
</dbReference>
<dbReference type="OrthoDB" id="7542426at2759"/>
<evidence type="ECO:0000256" key="8">
    <source>
        <dbReference type="ARBA" id="ARBA00023170"/>
    </source>
</evidence>
<sequence length="386" mass="44021">MGKGGSETHSDPSEYTTNFNLHVGYGFAPGNKITDWFITCIPISLLISGLVHFPLYIRNSDTNGASKMDVIEAVHWSVVYTILIVCIFFMVKYSHIYAEIDRMIRSGVYDYGDDFTEEQYSLRDETNRIVIKLRKLLTIAFTISVSSSLTKQTIFRRKPGSWNTPFKGWTPFVIDSWPRFIAVTIYHCTITANTGICAYLFVLCFLTFGIHLGGHLKILRIAIRNVFVQNGQTEQQTLAKLKKCTEHHLQIKRLFHLVQIYSGKSSGILPIGSVGMICTFVYDMTGENSKVDVSVMVLLPEAGIITMYALIGQYITDESEKVWDCFYEIDWYSQPVPVRKHLLMMMVATKKSMDTKGFGVFKYSLEGLKEIMQTTYTFYNTLKATR</sequence>
<organism evidence="11 12">
    <name type="scientific">Cimex lectularius</name>
    <name type="common">Bed bug</name>
    <name type="synonym">Acanthia lectularia</name>
    <dbReference type="NCBI Taxonomy" id="79782"/>
    <lineage>
        <taxon>Eukaryota</taxon>
        <taxon>Metazoa</taxon>
        <taxon>Ecdysozoa</taxon>
        <taxon>Arthropoda</taxon>
        <taxon>Hexapoda</taxon>
        <taxon>Insecta</taxon>
        <taxon>Pterygota</taxon>
        <taxon>Neoptera</taxon>
        <taxon>Paraneoptera</taxon>
        <taxon>Hemiptera</taxon>
        <taxon>Heteroptera</taxon>
        <taxon>Panheteroptera</taxon>
        <taxon>Cimicomorpha</taxon>
        <taxon>Cimicidae</taxon>
        <taxon>Cimex</taxon>
    </lineage>
</organism>
<evidence type="ECO:0000256" key="2">
    <source>
        <dbReference type="ARBA" id="ARBA00022475"/>
    </source>
</evidence>
<evidence type="ECO:0000313" key="12">
    <source>
        <dbReference type="Proteomes" id="UP000494040"/>
    </source>
</evidence>
<gene>
    <name evidence="11" type="primary">106667308</name>
</gene>
<name>A0A8I6RSN7_CIMLE</name>
<keyword evidence="8 10" id="KW-0675">Receptor</keyword>
<evidence type="ECO:0000256" key="7">
    <source>
        <dbReference type="ARBA" id="ARBA00023136"/>
    </source>
</evidence>
<keyword evidence="5 10" id="KW-0552">Olfaction</keyword>
<dbReference type="Proteomes" id="UP000494040">
    <property type="component" value="Unassembled WGS sequence"/>
</dbReference>
<keyword evidence="4 10" id="KW-0812">Transmembrane</keyword>
<dbReference type="KEGG" id="clec:106667308"/>
<dbReference type="PANTHER" id="PTHR21137">
    <property type="entry name" value="ODORANT RECEPTOR"/>
    <property type="match status" value="1"/>
</dbReference>
<keyword evidence="12" id="KW-1185">Reference proteome</keyword>
<dbReference type="AlphaFoldDB" id="A0A8I6RSN7"/>
<dbReference type="Pfam" id="PF02949">
    <property type="entry name" value="7tm_6"/>
    <property type="match status" value="1"/>
</dbReference>
<evidence type="ECO:0000256" key="9">
    <source>
        <dbReference type="ARBA" id="ARBA00023224"/>
    </source>
</evidence>
<comment type="similarity">
    <text evidence="10">Belongs to the insect chemoreceptor superfamily. Heteromeric odorant receptor channel (TC 1.A.69) family.</text>
</comment>
<dbReference type="GO" id="GO:0007165">
    <property type="term" value="P:signal transduction"/>
    <property type="evidence" value="ECO:0007669"/>
    <property type="project" value="UniProtKB-KW"/>
</dbReference>
<keyword evidence="3 10" id="KW-0716">Sensory transduction</keyword>
<evidence type="ECO:0000256" key="10">
    <source>
        <dbReference type="RuleBase" id="RU351113"/>
    </source>
</evidence>
<dbReference type="PANTHER" id="PTHR21137:SF35">
    <property type="entry name" value="ODORANT RECEPTOR 19A-RELATED"/>
    <property type="match status" value="1"/>
</dbReference>
<dbReference type="EnsemblMetazoa" id="XM_014395179.1">
    <property type="protein sequence ID" value="XP_014250665.1"/>
    <property type="gene ID" value="LOC106667308"/>
</dbReference>
<keyword evidence="2" id="KW-1003">Cell membrane</keyword>
<keyword evidence="9 10" id="KW-0807">Transducer</keyword>
<evidence type="ECO:0000256" key="3">
    <source>
        <dbReference type="ARBA" id="ARBA00022606"/>
    </source>
</evidence>